<keyword evidence="1" id="KW-0812">Transmembrane</keyword>
<keyword evidence="3" id="KW-1185">Reference proteome</keyword>
<keyword evidence="1" id="KW-0472">Membrane</keyword>
<dbReference type="Proteomes" id="UP001232117">
    <property type="component" value="Chromosome"/>
</dbReference>
<evidence type="ECO:0000313" key="2">
    <source>
        <dbReference type="EMBL" id="WGK93673.1"/>
    </source>
</evidence>
<name>A0ABY8N373_9FLAO</name>
<accession>A0ABY8N373</accession>
<proteinExistence type="predicted"/>
<reference evidence="2 3" key="1">
    <citation type="submission" date="2023-06" db="EMBL/GenBank/DDBJ databases">
        <title>Complete Genome Sequence of Flavobacterium keumense K3R-10.</title>
        <authorList>
            <person name="Jeong H."/>
            <person name="Jhang S.Y."/>
            <person name="Kim J.N."/>
        </authorList>
    </citation>
    <scope>NUCLEOTIDE SEQUENCE [LARGE SCALE GENOMIC DNA]</scope>
    <source>
        <strain evidence="2 3">K3R-10</strain>
    </source>
</reference>
<feature type="transmembrane region" description="Helical" evidence="1">
    <location>
        <begin position="51"/>
        <end position="71"/>
    </location>
</feature>
<sequence length="98" mass="11438">MQNIPNTSEKNLQDFYNRISAKIRAGFIVKEKNDKLPFAILSREPRGINHTLNFIVFCLTLGVWSVGWLYMTFVYGKEKRILIAIDEDGKTFEETCYQ</sequence>
<dbReference type="RefSeq" id="WP_264533599.1">
    <property type="nucleotide sequence ID" value="NZ_CP092332.1"/>
</dbReference>
<keyword evidence="1" id="KW-1133">Transmembrane helix</keyword>
<evidence type="ECO:0000313" key="3">
    <source>
        <dbReference type="Proteomes" id="UP001232117"/>
    </source>
</evidence>
<dbReference type="EMBL" id="CP092332">
    <property type="protein sequence ID" value="WGK93673.1"/>
    <property type="molecule type" value="Genomic_DNA"/>
</dbReference>
<gene>
    <name evidence="2" type="ORF">MG292_06120</name>
</gene>
<organism evidence="2 3">
    <name type="scientific">Flavobacterium keumense</name>
    <dbReference type="NCBI Taxonomy" id="1306518"/>
    <lineage>
        <taxon>Bacteria</taxon>
        <taxon>Pseudomonadati</taxon>
        <taxon>Bacteroidota</taxon>
        <taxon>Flavobacteriia</taxon>
        <taxon>Flavobacteriales</taxon>
        <taxon>Flavobacteriaceae</taxon>
        <taxon>Flavobacterium</taxon>
    </lineage>
</organism>
<evidence type="ECO:0000256" key="1">
    <source>
        <dbReference type="SAM" id="Phobius"/>
    </source>
</evidence>
<protein>
    <submittedName>
        <fullName evidence="2">Uncharacterized protein</fullName>
    </submittedName>
</protein>